<evidence type="ECO:0000313" key="3">
    <source>
        <dbReference type="Proteomes" id="UP001597045"/>
    </source>
</evidence>
<dbReference type="EMBL" id="JBHTIS010003817">
    <property type="protein sequence ID" value="MFD1051724.1"/>
    <property type="molecule type" value="Genomic_DNA"/>
</dbReference>
<dbReference type="SUPFAM" id="SSF46689">
    <property type="entry name" value="Homeodomain-like"/>
    <property type="match status" value="1"/>
</dbReference>
<dbReference type="InterPro" id="IPR025736">
    <property type="entry name" value="PucR_C-HTH_dom"/>
</dbReference>
<reference evidence="3" key="1">
    <citation type="journal article" date="2019" name="Int. J. Syst. Evol. Microbiol.">
        <title>The Global Catalogue of Microorganisms (GCM) 10K type strain sequencing project: providing services to taxonomists for standard genome sequencing and annotation.</title>
        <authorList>
            <consortium name="The Broad Institute Genomics Platform"/>
            <consortium name="The Broad Institute Genome Sequencing Center for Infectious Disease"/>
            <person name="Wu L."/>
            <person name="Ma J."/>
        </authorList>
    </citation>
    <scope>NUCLEOTIDE SEQUENCE [LARGE SCALE GENOMIC DNA]</scope>
    <source>
        <strain evidence="3">JCM 31486</strain>
    </source>
</reference>
<protein>
    <submittedName>
        <fullName evidence="2">PucR family transcriptional regulator</fullName>
    </submittedName>
</protein>
<dbReference type="Proteomes" id="UP001597045">
    <property type="component" value="Unassembled WGS sequence"/>
</dbReference>
<keyword evidence="3" id="KW-1185">Reference proteome</keyword>
<dbReference type="PANTHER" id="PTHR33744">
    <property type="entry name" value="CARBOHYDRATE DIACID REGULATOR"/>
    <property type="match status" value="1"/>
</dbReference>
<sequence length="160" mass="17606">PVRVAVVRDVDVEGLLSVDDVCIVPDLRQLVLGEKGRAAVSDPVSLSDVPRALEQARSLVGALTGPGMVTAADGLLSLVDTPAVREYVRVLLAPVRDPVLLETLRTFLECDGSWVEASARLQVHRHTLRYRIQKVEELLSRRLDDTGTRAELWLALHLDK</sequence>
<dbReference type="InterPro" id="IPR009057">
    <property type="entry name" value="Homeodomain-like_sf"/>
</dbReference>
<dbReference type="InterPro" id="IPR051448">
    <property type="entry name" value="CdaR-like_regulators"/>
</dbReference>
<gene>
    <name evidence="2" type="ORF">ACFQ1S_42300</name>
</gene>
<accession>A0ABW3MQK7</accession>
<evidence type="ECO:0000259" key="1">
    <source>
        <dbReference type="Pfam" id="PF13556"/>
    </source>
</evidence>
<dbReference type="PANTHER" id="PTHR33744:SF1">
    <property type="entry name" value="DNA-BINDING TRANSCRIPTIONAL ACTIVATOR ADER"/>
    <property type="match status" value="1"/>
</dbReference>
<dbReference type="InterPro" id="IPR042070">
    <property type="entry name" value="PucR_C-HTH_sf"/>
</dbReference>
<evidence type="ECO:0000313" key="2">
    <source>
        <dbReference type="EMBL" id="MFD1051724.1"/>
    </source>
</evidence>
<proteinExistence type="predicted"/>
<organism evidence="2 3">
    <name type="scientific">Kibdelosporangium lantanae</name>
    <dbReference type="NCBI Taxonomy" id="1497396"/>
    <lineage>
        <taxon>Bacteria</taxon>
        <taxon>Bacillati</taxon>
        <taxon>Actinomycetota</taxon>
        <taxon>Actinomycetes</taxon>
        <taxon>Pseudonocardiales</taxon>
        <taxon>Pseudonocardiaceae</taxon>
        <taxon>Kibdelosporangium</taxon>
    </lineage>
</organism>
<feature type="domain" description="PucR C-terminal helix-turn-helix" evidence="1">
    <location>
        <begin position="100"/>
        <end position="157"/>
    </location>
</feature>
<dbReference type="Pfam" id="PF13556">
    <property type="entry name" value="HTH_30"/>
    <property type="match status" value="1"/>
</dbReference>
<feature type="non-terminal residue" evidence="2">
    <location>
        <position position="1"/>
    </location>
</feature>
<comment type="caution">
    <text evidence="2">The sequence shown here is derived from an EMBL/GenBank/DDBJ whole genome shotgun (WGS) entry which is preliminary data.</text>
</comment>
<name>A0ABW3MQK7_9PSEU</name>
<dbReference type="Gene3D" id="1.10.10.2840">
    <property type="entry name" value="PucR C-terminal helix-turn-helix domain"/>
    <property type="match status" value="1"/>
</dbReference>